<evidence type="ECO:0000256" key="1">
    <source>
        <dbReference type="SAM" id="MobiDB-lite"/>
    </source>
</evidence>
<proteinExistence type="predicted"/>
<feature type="compositionally biased region" description="Basic residues" evidence="1">
    <location>
        <begin position="44"/>
        <end position="55"/>
    </location>
</feature>
<evidence type="ECO:0000313" key="2">
    <source>
        <dbReference type="EMBL" id="KAJ3211411.1"/>
    </source>
</evidence>
<evidence type="ECO:0000313" key="3">
    <source>
        <dbReference type="Proteomes" id="UP001211065"/>
    </source>
</evidence>
<accession>A0AAD5TZ99</accession>
<dbReference type="AlphaFoldDB" id="A0AAD5TZ99"/>
<feature type="region of interest" description="Disordered" evidence="1">
    <location>
        <begin position="23"/>
        <end position="61"/>
    </location>
</feature>
<feature type="non-terminal residue" evidence="2">
    <location>
        <position position="1"/>
    </location>
</feature>
<comment type="caution">
    <text evidence="2">The sequence shown here is derived from an EMBL/GenBank/DDBJ whole genome shotgun (WGS) entry which is preliminary data.</text>
</comment>
<sequence length="173" mass="19538">MGLDPLCNGCGVKWKRARILQEYPHPHSLKNKKNKKMDLEKPKKQLPKTKSKRRSIPFPEEAENNKHIITASSFNSISLVNNFCSMDDDINFFNSPNSVTNNSITATAIALTEVDKIAYFKAFLESIPADRITLVCSLLVEDNPTLKTKLANGEEVDIKFQDLSESAWKKIIN</sequence>
<protein>
    <submittedName>
        <fullName evidence="2">Uncharacterized protein</fullName>
    </submittedName>
</protein>
<dbReference type="EMBL" id="JADGJW010000836">
    <property type="protein sequence ID" value="KAJ3211411.1"/>
    <property type="molecule type" value="Genomic_DNA"/>
</dbReference>
<keyword evidence="3" id="KW-1185">Reference proteome</keyword>
<gene>
    <name evidence="2" type="ORF">HK099_008007</name>
</gene>
<dbReference type="Proteomes" id="UP001211065">
    <property type="component" value="Unassembled WGS sequence"/>
</dbReference>
<reference evidence="2" key="1">
    <citation type="submission" date="2020-05" db="EMBL/GenBank/DDBJ databases">
        <title>Phylogenomic resolution of chytrid fungi.</title>
        <authorList>
            <person name="Stajich J.E."/>
            <person name="Amses K."/>
            <person name="Simmons R."/>
            <person name="Seto K."/>
            <person name="Myers J."/>
            <person name="Bonds A."/>
            <person name="Quandt C.A."/>
            <person name="Barry K."/>
            <person name="Liu P."/>
            <person name="Grigoriev I."/>
            <person name="Longcore J.E."/>
            <person name="James T.Y."/>
        </authorList>
    </citation>
    <scope>NUCLEOTIDE SEQUENCE</scope>
    <source>
        <strain evidence="2">JEL0476</strain>
    </source>
</reference>
<organism evidence="2 3">
    <name type="scientific">Clydaea vesicula</name>
    <dbReference type="NCBI Taxonomy" id="447962"/>
    <lineage>
        <taxon>Eukaryota</taxon>
        <taxon>Fungi</taxon>
        <taxon>Fungi incertae sedis</taxon>
        <taxon>Chytridiomycota</taxon>
        <taxon>Chytridiomycota incertae sedis</taxon>
        <taxon>Chytridiomycetes</taxon>
        <taxon>Lobulomycetales</taxon>
        <taxon>Lobulomycetaceae</taxon>
        <taxon>Clydaea</taxon>
    </lineage>
</organism>
<name>A0AAD5TZ99_9FUNG</name>